<dbReference type="OrthoDB" id="3131783at2759"/>
<keyword evidence="3" id="KW-1185">Reference proteome</keyword>
<evidence type="ECO:0000256" key="1">
    <source>
        <dbReference type="SAM" id="MobiDB-lite"/>
    </source>
</evidence>
<feature type="compositionally biased region" description="Basic residues" evidence="1">
    <location>
        <begin position="629"/>
        <end position="638"/>
    </location>
</feature>
<feature type="compositionally biased region" description="Acidic residues" evidence="1">
    <location>
        <begin position="497"/>
        <end position="507"/>
    </location>
</feature>
<dbReference type="AlphaFoldDB" id="A0A4S8MWA1"/>
<feature type="region of interest" description="Disordered" evidence="1">
    <location>
        <begin position="153"/>
        <end position="218"/>
    </location>
</feature>
<evidence type="ECO:0000313" key="3">
    <source>
        <dbReference type="Proteomes" id="UP000297245"/>
    </source>
</evidence>
<feature type="compositionally biased region" description="Basic and acidic residues" evidence="1">
    <location>
        <begin position="543"/>
        <end position="555"/>
    </location>
</feature>
<accession>A0A4S8MWA1</accession>
<feature type="compositionally biased region" description="Acidic residues" evidence="1">
    <location>
        <begin position="607"/>
        <end position="618"/>
    </location>
</feature>
<sequence>MAQLRTFNAQLAPHTSIDLRTAIPGTLTIEPSDASVKGAHDVHFRQASERMQDRSLRRTSTRLSLEDESSRRVERLVEGEKIELKIDNVGPPDAPMSSKEALSLSPPRSRPPTTTSSRPANQSQSSTPNSTSNHIQTLTVPSTVGRRYQQIQPYPAGSKSTPAPLGRALTEPLNMSTSSLPPSSSSATTSLPQQQQQQSVQHPIVPSASTASLAPTEVEVDWDDPDSARAELDRLGIKVWDFAHPLPPAAPPSTSTKGKRKETPAASLDARRQTIAKITVTKAPTLFDAWTSLARYEFYLSRGSRTMTSSTPSPIGKKSALRPYQNEFLNTFRQQPIPGYITARLLSPKLNFISRAEVEERWLDVDILELERYLYATDLPSFWSETPTESEARKTEEWESQWKVSKPTSIPILEAMGLRLRPTIVSSVPTLASSSITSYSTKTLITPDGTCSVPTLAQRKALCDAASWDLLFLTTYANFEITLDARRVSMVGVSQDVDEDEVEDRGDDGEARSQIPSDNVGSQEVAGDMDMREAADTSSVGADHQRDKNRGRDDEPVSNPAAADCDCREPAEHRGNCQCVNGDAYAEVGQSTGSKESRKRKSRRLDENDEEEDVDNGDNDTAGGGEKGRGRKRTRGTKSRKDDDAIAMTTANESLPVPDPSPIPSLRSKRLREAEDEESAQSSSTNTMPQEEGGGGGSPRKKRRLGNASVAQPPTSPQASTTDIPVTATSSRSRAKVAKPSSPLPSSSDTRGSETGPPGPGLTTTMITRQLRPRLPRQAKGALPSAPAEPSEPPSSSTSKSAAAKKKGGKGKGKAKK</sequence>
<dbReference type="EMBL" id="ML179040">
    <property type="protein sequence ID" value="THV07009.1"/>
    <property type="molecule type" value="Genomic_DNA"/>
</dbReference>
<protein>
    <submittedName>
        <fullName evidence="2">Uncharacterized protein</fullName>
    </submittedName>
</protein>
<feature type="compositionally biased region" description="Basic and acidic residues" evidence="1">
    <location>
        <begin position="46"/>
        <end position="56"/>
    </location>
</feature>
<reference evidence="2 3" key="1">
    <citation type="journal article" date="2019" name="Nat. Ecol. Evol.">
        <title>Megaphylogeny resolves global patterns of mushroom evolution.</title>
        <authorList>
            <person name="Varga T."/>
            <person name="Krizsan K."/>
            <person name="Foldi C."/>
            <person name="Dima B."/>
            <person name="Sanchez-Garcia M."/>
            <person name="Sanchez-Ramirez S."/>
            <person name="Szollosi G.J."/>
            <person name="Szarkandi J.G."/>
            <person name="Papp V."/>
            <person name="Albert L."/>
            <person name="Andreopoulos W."/>
            <person name="Angelini C."/>
            <person name="Antonin V."/>
            <person name="Barry K.W."/>
            <person name="Bougher N.L."/>
            <person name="Buchanan P."/>
            <person name="Buyck B."/>
            <person name="Bense V."/>
            <person name="Catcheside P."/>
            <person name="Chovatia M."/>
            <person name="Cooper J."/>
            <person name="Damon W."/>
            <person name="Desjardin D."/>
            <person name="Finy P."/>
            <person name="Geml J."/>
            <person name="Haridas S."/>
            <person name="Hughes K."/>
            <person name="Justo A."/>
            <person name="Karasinski D."/>
            <person name="Kautmanova I."/>
            <person name="Kiss B."/>
            <person name="Kocsube S."/>
            <person name="Kotiranta H."/>
            <person name="LaButti K.M."/>
            <person name="Lechner B.E."/>
            <person name="Liimatainen K."/>
            <person name="Lipzen A."/>
            <person name="Lukacs Z."/>
            <person name="Mihaltcheva S."/>
            <person name="Morgado L.N."/>
            <person name="Niskanen T."/>
            <person name="Noordeloos M.E."/>
            <person name="Ohm R.A."/>
            <person name="Ortiz-Santana B."/>
            <person name="Ovrebo C."/>
            <person name="Racz N."/>
            <person name="Riley R."/>
            <person name="Savchenko A."/>
            <person name="Shiryaev A."/>
            <person name="Soop K."/>
            <person name="Spirin V."/>
            <person name="Szebenyi C."/>
            <person name="Tomsovsky M."/>
            <person name="Tulloss R.E."/>
            <person name="Uehling J."/>
            <person name="Grigoriev I.V."/>
            <person name="Vagvolgyi C."/>
            <person name="Papp T."/>
            <person name="Martin F.M."/>
            <person name="Miettinen O."/>
            <person name="Hibbett D.S."/>
            <person name="Nagy L.G."/>
        </authorList>
    </citation>
    <scope>NUCLEOTIDE SEQUENCE [LARGE SCALE GENOMIC DNA]</scope>
    <source>
        <strain evidence="2 3">CBS 962.96</strain>
    </source>
</reference>
<feature type="compositionally biased region" description="Low complexity" evidence="1">
    <location>
        <begin position="176"/>
        <end position="199"/>
    </location>
</feature>
<dbReference type="Proteomes" id="UP000297245">
    <property type="component" value="Unassembled WGS sequence"/>
</dbReference>
<organism evidence="2 3">
    <name type="scientific">Dendrothele bispora (strain CBS 962.96)</name>
    <dbReference type="NCBI Taxonomy" id="1314807"/>
    <lineage>
        <taxon>Eukaryota</taxon>
        <taxon>Fungi</taxon>
        <taxon>Dikarya</taxon>
        <taxon>Basidiomycota</taxon>
        <taxon>Agaricomycotina</taxon>
        <taxon>Agaricomycetes</taxon>
        <taxon>Agaricomycetidae</taxon>
        <taxon>Agaricales</taxon>
        <taxon>Agaricales incertae sedis</taxon>
        <taxon>Dendrothele</taxon>
    </lineage>
</organism>
<feature type="region of interest" description="Disordered" evidence="1">
    <location>
        <begin position="86"/>
        <end position="135"/>
    </location>
</feature>
<gene>
    <name evidence="2" type="ORF">K435DRAFT_833949</name>
</gene>
<feature type="compositionally biased region" description="Basic residues" evidence="1">
    <location>
        <begin position="803"/>
        <end position="817"/>
    </location>
</feature>
<feature type="compositionally biased region" description="Low complexity" evidence="1">
    <location>
        <begin position="781"/>
        <end position="802"/>
    </location>
</feature>
<proteinExistence type="predicted"/>
<feature type="region of interest" description="Disordered" evidence="1">
    <location>
        <begin position="246"/>
        <end position="269"/>
    </location>
</feature>
<feature type="region of interest" description="Disordered" evidence="1">
    <location>
        <begin position="497"/>
        <end position="569"/>
    </location>
</feature>
<feature type="region of interest" description="Disordered" evidence="1">
    <location>
        <begin position="46"/>
        <end position="69"/>
    </location>
</feature>
<name>A0A4S8MWA1_DENBC</name>
<feature type="compositionally biased region" description="Polar residues" evidence="1">
    <location>
        <begin position="709"/>
        <end position="732"/>
    </location>
</feature>
<feature type="region of interest" description="Disordered" evidence="1">
    <location>
        <begin position="588"/>
        <end position="817"/>
    </location>
</feature>
<feature type="compositionally biased region" description="Low complexity" evidence="1">
    <location>
        <begin position="102"/>
        <end position="133"/>
    </location>
</feature>
<evidence type="ECO:0000313" key="2">
    <source>
        <dbReference type="EMBL" id="THV07009.1"/>
    </source>
</evidence>